<organism evidence="3 4">
    <name type="scientific">candidate division WWE3 bacterium CG22_combo_CG10-13_8_21_14_all_39_12</name>
    <dbReference type="NCBI Taxonomy" id="1975094"/>
    <lineage>
        <taxon>Bacteria</taxon>
        <taxon>Katanobacteria</taxon>
    </lineage>
</organism>
<keyword evidence="1" id="KW-1133">Transmembrane helix</keyword>
<feature type="transmembrane region" description="Helical" evidence="1">
    <location>
        <begin position="197"/>
        <end position="216"/>
    </location>
</feature>
<feature type="signal peptide" evidence="2">
    <location>
        <begin position="1"/>
        <end position="23"/>
    </location>
</feature>
<keyword evidence="1" id="KW-0812">Transmembrane</keyword>
<protein>
    <recommendedName>
        <fullName evidence="5">Cohesin domain-containing protein</fullName>
    </recommendedName>
</protein>
<dbReference type="InterPro" id="IPR008965">
    <property type="entry name" value="CBM2/CBM3_carb-bd_dom_sf"/>
</dbReference>
<evidence type="ECO:0000313" key="4">
    <source>
        <dbReference type="Proteomes" id="UP000228495"/>
    </source>
</evidence>
<feature type="chain" id="PRO_5013661621" description="Cohesin domain-containing protein" evidence="2">
    <location>
        <begin position="24"/>
        <end position="219"/>
    </location>
</feature>
<dbReference type="Gene3D" id="2.60.40.680">
    <property type="match status" value="1"/>
</dbReference>
<reference evidence="3 4" key="1">
    <citation type="submission" date="2017-09" db="EMBL/GenBank/DDBJ databases">
        <title>Depth-based differentiation of microbial function through sediment-hosted aquifers and enrichment of novel symbionts in the deep terrestrial subsurface.</title>
        <authorList>
            <person name="Probst A.J."/>
            <person name="Ladd B."/>
            <person name="Jarett J.K."/>
            <person name="Geller-Mcgrath D.E."/>
            <person name="Sieber C.M."/>
            <person name="Emerson J.B."/>
            <person name="Anantharaman K."/>
            <person name="Thomas B.C."/>
            <person name="Malmstrom R."/>
            <person name="Stieglmeier M."/>
            <person name="Klingl A."/>
            <person name="Woyke T."/>
            <person name="Ryan C.M."/>
            <person name="Banfield J.F."/>
        </authorList>
    </citation>
    <scope>NUCLEOTIDE SEQUENCE [LARGE SCALE GENOMIC DNA]</scope>
    <source>
        <strain evidence="3">CG22_combo_CG10-13_8_21_14_all_39_12</strain>
    </source>
</reference>
<dbReference type="SUPFAM" id="SSF49384">
    <property type="entry name" value="Carbohydrate-binding domain"/>
    <property type="match status" value="1"/>
</dbReference>
<keyword evidence="1" id="KW-0472">Membrane</keyword>
<proteinExistence type="predicted"/>
<keyword evidence="2" id="KW-0732">Signal</keyword>
<gene>
    <name evidence="3" type="ORF">COX05_02560</name>
</gene>
<name>A0A2H0BG28_UNCKA</name>
<sequence length="219" mass="22505">MNKYYIVALATLLFVLTTKPVLAAQAALSFTPSTQSVSPGQTISATVLVNTNGETIDRVLTKITYTSSILSPTSITTSNSFVDIWYQNNIGSTAGVLILEGGVSGNGTSGENLTLATINFSTISSGTATLAFSSDSAVYNVGTNTNILAQAQSATYTVGTSTTPTISPTQTISPQVTITATLTPLPNQLPVGGTTEVTVLVIIGALIVLVSGIILTTKH</sequence>
<dbReference type="AlphaFoldDB" id="A0A2H0BG28"/>
<accession>A0A2H0BG28</accession>
<dbReference type="GO" id="GO:0030246">
    <property type="term" value="F:carbohydrate binding"/>
    <property type="evidence" value="ECO:0007669"/>
    <property type="project" value="InterPro"/>
</dbReference>
<dbReference type="CDD" id="cd08547">
    <property type="entry name" value="Type_II_cohesin"/>
    <property type="match status" value="1"/>
</dbReference>
<dbReference type="Proteomes" id="UP000228495">
    <property type="component" value="Unassembled WGS sequence"/>
</dbReference>
<comment type="caution">
    <text evidence="3">The sequence shown here is derived from an EMBL/GenBank/DDBJ whole genome shotgun (WGS) entry which is preliminary data.</text>
</comment>
<dbReference type="EMBL" id="PCSU01000040">
    <property type="protein sequence ID" value="PIP56529.1"/>
    <property type="molecule type" value="Genomic_DNA"/>
</dbReference>
<evidence type="ECO:0000313" key="3">
    <source>
        <dbReference type="EMBL" id="PIP56529.1"/>
    </source>
</evidence>
<evidence type="ECO:0008006" key="5">
    <source>
        <dbReference type="Google" id="ProtNLM"/>
    </source>
</evidence>
<evidence type="ECO:0000256" key="2">
    <source>
        <dbReference type="SAM" id="SignalP"/>
    </source>
</evidence>
<evidence type="ECO:0000256" key="1">
    <source>
        <dbReference type="SAM" id="Phobius"/>
    </source>
</evidence>